<sequence length="22" mass="2683">MCAKFPLKTKIMYREKRSHSDL</sequence>
<protein>
    <submittedName>
        <fullName evidence="1">Uncharacterized protein</fullName>
    </submittedName>
</protein>
<reference evidence="1" key="1">
    <citation type="submission" date="2014-11" db="EMBL/GenBank/DDBJ databases">
        <authorList>
            <person name="Amaro Gonzalez C."/>
        </authorList>
    </citation>
    <scope>NUCLEOTIDE SEQUENCE</scope>
</reference>
<reference evidence="1" key="2">
    <citation type="journal article" date="2015" name="Fish Shellfish Immunol.">
        <title>Early steps in the European eel (Anguilla anguilla)-Vibrio vulnificus interaction in the gills: Role of the RtxA13 toxin.</title>
        <authorList>
            <person name="Callol A."/>
            <person name="Pajuelo D."/>
            <person name="Ebbesson L."/>
            <person name="Teles M."/>
            <person name="MacKenzie S."/>
            <person name="Amaro C."/>
        </authorList>
    </citation>
    <scope>NUCLEOTIDE SEQUENCE</scope>
</reference>
<organism evidence="1">
    <name type="scientific">Anguilla anguilla</name>
    <name type="common">European freshwater eel</name>
    <name type="synonym">Muraena anguilla</name>
    <dbReference type="NCBI Taxonomy" id="7936"/>
    <lineage>
        <taxon>Eukaryota</taxon>
        <taxon>Metazoa</taxon>
        <taxon>Chordata</taxon>
        <taxon>Craniata</taxon>
        <taxon>Vertebrata</taxon>
        <taxon>Euteleostomi</taxon>
        <taxon>Actinopterygii</taxon>
        <taxon>Neopterygii</taxon>
        <taxon>Teleostei</taxon>
        <taxon>Anguilliformes</taxon>
        <taxon>Anguillidae</taxon>
        <taxon>Anguilla</taxon>
    </lineage>
</organism>
<name>A0A0E9PTU1_ANGAN</name>
<evidence type="ECO:0000313" key="1">
    <source>
        <dbReference type="EMBL" id="JAH07707.1"/>
    </source>
</evidence>
<dbReference type="AlphaFoldDB" id="A0A0E9PTU1"/>
<dbReference type="EMBL" id="GBXM01100870">
    <property type="protein sequence ID" value="JAH07707.1"/>
    <property type="molecule type" value="Transcribed_RNA"/>
</dbReference>
<proteinExistence type="predicted"/>
<accession>A0A0E9PTU1</accession>